<evidence type="ECO:0000313" key="7">
    <source>
        <dbReference type="EMBL" id="SEF39888.1"/>
    </source>
</evidence>
<dbReference type="SUPFAM" id="SSF116842">
    <property type="entry name" value="XseB-like"/>
    <property type="match status" value="1"/>
</dbReference>
<accession>A0A1H5RQ74</accession>
<dbReference type="InterPro" id="IPR003761">
    <property type="entry name" value="Exonuc_VII_S"/>
</dbReference>
<dbReference type="GO" id="GO:0008855">
    <property type="term" value="F:exodeoxyribonuclease VII activity"/>
    <property type="evidence" value="ECO:0007669"/>
    <property type="project" value="UniProtKB-UniRule"/>
</dbReference>
<keyword evidence="4 6" id="KW-0378">Hydrolase</keyword>
<dbReference type="HAMAP" id="MF_00337">
    <property type="entry name" value="Exonuc_7_S"/>
    <property type="match status" value="1"/>
</dbReference>
<organism evidence="7 8">
    <name type="scientific">Lachnospira multipara</name>
    <dbReference type="NCBI Taxonomy" id="28051"/>
    <lineage>
        <taxon>Bacteria</taxon>
        <taxon>Bacillati</taxon>
        <taxon>Bacillota</taxon>
        <taxon>Clostridia</taxon>
        <taxon>Lachnospirales</taxon>
        <taxon>Lachnospiraceae</taxon>
        <taxon>Lachnospira</taxon>
    </lineage>
</organism>
<name>A0A1H5RQ74_9FIRM</name>
<evidence type="ECO:0000256" key="6">
    <source>
        <dbReference type="HAMAP-Rule" id="MF_00337"/>
    </source>
</evidence>
<reference evidence="7 8" key="1">
    <citation type="submission" date="2016-10" db="EMBL/GenBank/DDBJ databases">
        <authorList>
            <person name="de Groot N.N."/>
        </authorList>
    </citation>
    <scope>NUCLEOTIDE SEQUENCE [LARGE SCALE GENOMIC DNA]</scope>
    <source>
        <strain evidence="7 8">D15d</strain>
    </source>
</reference>
<dbReference type="Gene3D" id="1.10.287.1040">
    <property type="entry name" value="Exonuclease VII, small subunit"/>
    <property type="match status" value="1"/>
</dbReference>
<comment type="function">
    <text evidence="6">Bidirectionally degrades single-stranded DNA into large acid-insoluble oligonucleotides, which are then degraded further into small acid-soluble oligonucleotides.</text>
</comment>
<dbReference type="EC" id="3.1.11.6" evidence="6"/>
<dbReference type="Proteomes" id="UP000236726">
    <property type="component" value="Unassembled WGS sequence"/>
</dbReference>
<proteinExistence type="inferred from homology"/>
<keyword evidence="2 6" id="KW-0963">Cytoplasm</keyword>
<dbReference type="Pfam" id="PF02609">
    <property type="entry name" value="Exonuc_VII_S"/>
    <property type="match status" value="1"/>
</dbReference>
<dbReference type="PANTHER" id="PTHR34137:SF1">
    <property type="entry name" value="EXODEOXYRIBONUCLEASE 7 SMALL SUBUNIT"/>
    <property type="match status" value="1"/>
</dbReference>
<comment type="similarity">
    <text evidence="1 6">Belongs to the XseB family.</text>
</comment>
<dbReference type="GO" id="GO:0009318">
    <property type="term" value="C:exodeoxyribonuclease VII complex"/>
    <property type="evidence" value="ECO:0007669"/>
    <property type="project" value="UniProtKB-UniRule"/>
</dbReference>
<evidence type="ECO:0000256" key="2">
    <source>
        <dbReference type="ARBA" id="ARBA00022490"/>
    </source>
</evidence>
<dbReference type="EMBL" id="FNUL01000001">
    <property type="protein sequence ID" value="SEF39888.1"/>
    <property type="molecule type" value="Genomic_DNA"/>
</dbReference>
<keyword evidence="8" id="KW-1185">Reference proteome</keyword>
<evidence type="ECO:0000256" key="4">
    <source>
        <dbReference type="ARBA" id="ARBA00022801"/>
    </source>
</evidence>
<dbReference type="GO" id="GO:0005829">
    <property type="term" value="C:cytosol"/>
    <property type="evidence" value="ECO:0007669"/>
    <property type="project" value="TreeGrafter"/>
</dbReference>
<comment type="subunit">
    <text evidence="6">Heterooligomer composed of large and small subunits.</text>
</comment>
<comment type="catalytic activity">
    <reaction evidence="6">
        <text>Exonucleolytic cleavage in either 5'- to 3'- or 3'- to 5'-direction to yield nucleoside 5'-phosphates.</text>
        <dbReference type="EC" id="3.1.11.6"/>
    </reaction>
</comment>
<dbReference type="AlphaFoldDB" id="A0A1H5RQ74"/>
<dbReference type="RefSeq" id="WP_242826344.1">
    <property type="nucleotide sequence ID" value="NZ_FNUL01000001.1"/>
</dbReference>
<gene>
    <name evidence="6" type="primary">xseB</name>
    <name evidence="7" type="ORF">SAMN05216537_101189</name>
</gene>
<dbReference type="InterPro" id="IPR037004">
    <property type="entry name" value="Exonuc_VII_ssu_sf"/>
</dbReference>
<sequence>MAKKIKEEVCKAKADNELNLEDNKEFSLEVSFTRLEEIIGALEEGKISLDDSFKLYKEGVGLVKDCNSKLDKVEKEIIIINEDGEIEETDGEF</sequence>
<dbReference type="PANTHER" id="PTHR34137">
    <property type="entry name" value="EXODEOXYRIBONUCLEASE 7 SMALL SUBUNIT"/>
    <property type="match status" value="1"/>
</dbReference>
<evidence type="ECO:0000256" key="5">
    <source>
        <dbReference type="ARBA" id="ARBA00022839"/>
    </source>
</evidence>
<comment type="subcellular location">
    <subcellularLocation>
        <location evidence="6">Cytoplasm</location>
    </subcellularLocation>
</comment>
<protein>
    <recommendedName>
        <fullName evidence="6">Exodeoxyribonuclease 7 small subunit</fullName>
        <ecNumber evidence="6">3.1.11.6</ecNumber>
    </recommendedName>
    <alternativeName>
        <fullName evidence="6">Exodeoxyribonuclease VII small subunit</fullName>
        <shortName evidence="6">Exonuclease VII small subunit</shortName>
    </alternativeName>
</protein>
<evidence type="ECO:0000313" key="8">
    <source>
        <dbReference type="Proteomes" id="UP000236726"/>
    </source>
</evidence>
<dbReference type="NCBIfam" id="TIGR01280">
    <property type="entry name" value="xseB"/>
    <property type="match status" value="1"/>
</dbReference>
<evidence type="ECO:0000256" key="3">
    <source>
        <dbReference type="ARBA" id="ARBA00022722"/>
    </source>
</evidence>
<dbReference type="GO" id="GO:0006308">
    <property type="term" value="P:DNA catabolic process"/>
    <property type="evidence" value="ECO:0007669"/>
    <property type="project" value="UniProtKB-UniRule"/>
</dbReference>
<keyword evidence="5 6" id="KW-0269">Exonuclease</keyword>
<keyword evidence="3 6" id="KW-0540">Nuclease</keyword>
<evidence type="ECO:0000256" key="1">
    <source>
        <dbReference type="ARBA" id="ARBA00009998"/>
    </source>
</evidence>